<evidence type="ECO:0000313" key="2">
    <source>
        <dbReference type="Proteomes" id="UP000067689"/>
    </source>
</evidence>
<gene>
    <name evidence="1" type="ORF">AERYTH_11210</name>
</gene>
<dbReference type="KEGG" id="aer:AERYTH_11210"/>
<dbReference type="Proteomes" id="UP000067689">
    <property type="component" value="Chromosome"/>
</dbReference>
<dbReference type="PATRIC" id="fig|2041.4.peg.2343"/>
<name>A0A0U4CBL3_9ACTN</name>
<reference evidence="1 2" key="1">
    <citation type="journal article" date="1991" name="Int. J. Syst. Bacteriol.">
        <title>Description of the erythromycin-producing bacterium Arthrobacter sp. strain NRRL B-3381 as Aeromicrobium erythreum gen. nov., sp. nov.</title>
        <authorList>
            <person name="Miller E.S."/>
            <person name="Woese C.R."/>
            <person name="Brenner S."/>
        </authorList>
    </citation>
    <scope>NUCLEOTIDE SEQUENCE [LARGE SCALE GENOMIC DNA]</scope>
    <source>
        <strain evidence="1 2">AR18</strain>
    </source>
</reference>
<keyword evidence="2" id="KW-1185">Reference proteome</keyword>
<accession>A0A0U4CBL3</accession>
<organism evidence="1 2">
    <name type="scientific">Aeromicrobium erythreum</name>
    <dbReference type="NCBI Taxonomy" id="2041"/>
    <lineage>
        <taxon>Bacteria</taxon>
        <taxon>Bacillati</taxon>
        <taxon>Actinomycetota</taxon>
        <taxon>Actinomycetes</taxon>
        <taxon>Propionibacteriales</taxon>
        <taxon>Nocardioidaceae</taxon>
        <taxon>Aeromicrobium</taxon>
    </lineage>
</organism>
<dbReference type="EMBL" id="CP011502">
    <property type="protein sequence ID" value="ALX05230.1"/>
    <property type="molecule type" value="Genomic_DNA"/>
</dbReference>
<sequence>MVTQLFEAERLDDYEAVDRASRWMLRRNRLAVDSLVSWPIDADSVQITNGIHRIAAMRMQGVQFTIGADFAR</sequence>
<proteinExistence type="predicted"/>
<evidence type="ECO:0000313" key="1">
    <source>
        <dbReference type="EMBL" id="ALX05230.1"/>
    </source>
</evidence>
<protein>
    <recommendedName>
        <fullName evidence="3">ParB/Sulfiredoxin domain-containing protein</fullName>
    </recommendedName>
</protein>
<dbReference type="AlphaFoldDB" id="A0A0U4CBL3"/>
<evidence type="ECO:0008006" key="3">
    <source>
        <dbReference type="Google" id="ProtNLM"/>
    </source>
</evidence>